<dbReference type="GO" id="GO:0016491">
    <property type="term" value="F:oxidoreductase activity"/>
    <property type="evidence" value="ECO:0007669"/>
    <property type="project" value="UniProtKB-KW"/>
</dbReference>
<sequence length="627" mass="70864">MKGNIFYRLPYLMKSIGIFLLLQTFTLPLFAQTLWVEAEQFEHKGGWVVDAQFMDQMGSPYLMAHGNGRPVEDATTSLQIDKADDYHIWIRTYNWNAPWNDKQFPGIFKLFIDNRQVGDTLGTTLQWGWQYAGKRHLQKGRVQIKLHDLTGFAGRCDAIVLSTDAALNLPASGEKLSVLRRQFSGVQKIVSKEKYDLVVVGGGVGGLCTSIAAARLGLKTLMIQNRPVVGGNNSPEVSIGTLGGIRKEPYPEIGNVLAELGNIYKNYALTEKIISAEKNLTVVYNQHVFAVTKQGEQIHTVIAKDIMSGKEYEYTGSFFSDCTGDGNLGYLAGADYRMGRELRSEFNEDMAPEVNDSLTLGATVKWQAQQTDTLSSFPTLSWAVKFTERTCQKVMGFVWYWETGFYKNQITDAEQIRDYWFRVIYGNWSYLKNNASFKSEYDKSVLNDVSYILGKRESRRLMGDYMLTQRDILEQNTGYTDGAVVATYSIDQHFPHPENSVYFPREEFLSVQKHNDNPIGKVENMVAGKNVNKPYLIPFRCLYSRNISNMFMAGRNISVTRIALASTRVQGTIGMMGEVVAIGALLCKKKKCQPKDIYEIYLPELKKALIKGIPSKNQRDFNPVDHL</sequence>
<name>A0A1G8FSN7_BACOV</name>
<dbReference type="GO" id="GO:0051539">
    <property type="term" value="F:4 iron, 4 sulfur cluster binding"/>
    <property type="evidence" value="ECO:0007669"/>
    <property type="project" value="UniProtKB-KW"/>
</dbReference>
<dbReference type="InterPro" id="IPR039650">
    <property type="entry name" value="HdrA-like"/>
</dbReference>
<dbReference type="GO" id="GO:0046872">
    <property type="term" value="F:metal ion binding"/>
    <property type="evidence" value="ECO:0007669"/>
    <property type="project" value="UniProtKB-KW"/>
</dbReference>
<keyword evidence="2" id="KW-0479">Metal-binding</keyword>
<dbReference type="InterPro" id="IPR036188">
    <property type="entry name" value="FAD/NAD-bd_sf"/>
</dbReference>
<evidence type="ECO:0000313" key="7">
    <source>
        <dbReference type="Proteomes" id="UP000181870"/>
    </source>
</evidence>
<keyword evidence="1" id="KW-0004">4Fe-4S</keyword>
<accession>A0A1G8FSN7</accession>
<dbReference type="Pfam" id="PF12831">
    <property type="entry name" value="FAD_oxidored"/>
    <property type="match status" value="1"/>
</dbReference>
<proteinExistence type="predicted"/>
<dbReference type="Gene3D" id="3.50.50.60">
    <property type="entry name" value="FAD/NAD(P)-binding domain"/>
    <property type="match status" value="1"/>
</dbReference>
<dbReference type="EMBL" id="FNDO01000015">
    <property type="protein sequence ID" value="SDH85168.1"/>
    <property type="molecule type" value="Genomic_DNA"/>
</dbReference>
<dbReference type="Proteomes" id="UP000181870">
    <property type="component" value="Unassembled WGS sequence"/>
</dbReference>
<evidence type="ECO:0000256" key="4">
    <source>
        <dbReference type="ARBA" id="ARBA00023004"/>
    </source>
</evidence>
<dbReference type="PANTHER" id="PTHR43498:SF1">
    <property type="entry name" value="COB--COM HETERODISULFIDE REDUCTASE IRON-SULFUR SUBUNIT A"/>
    <property type="match status" value="1"/>
</dbReference>
<evidence type="ECO:0000256" key="1">
    <source>
        <dbReference type="ARBA" id="ARBA00022485"/>
    </source>
</evidence>
<dbReference type="RefSeq" id="WP_176817077.1">
    <property type="nucleotide sequence ID" value="NZ_FNDO01000015.1"/>
</dbReference>
<gene>
    <name evidence="6" type="ORF">SAMN05192582_101526</name>
</gene>
<organism evidence="6 7">
    <name type="scientific">Bacteroides ovatus</name>
    <dbReference type="NCBI Taxonomy" id="28116"/>
    <lineage>
        <taxon>Bacteria</taxon>
        <taxon>Pseudomonadati</taxon>
        <taxon>Bacteroidota</taxon>
        <taxon>Bacteroidia</taxon>
        <taxon>Bacteroidales</taxon>
        <taxon>Bacteroidaceae</taxon>
        <taxon>Bacteroides</taxon>
    </lineage>
</organism>
<dbReference type="PANTHER" id="PTHR43498">
    <property type="entry name" value="FERREDOXIN:COB-COM HETERODISULFIDE REDUCTASE SUBUNIT A"/>
    <property type="match status" value="1"/>
</dbReference>
<evidence type="ECO:0000256" key="5">
    <source>
        <dbReference type="ARBA" id="ARBA00023014"/>
    </source>
</evidence>
<keyword evidence="3" id="KW-0560">Oxidoreductase</keyword>
<evidence type="ECO:0000313" key="6">
    <source>
        <dbReference type="EMBL" id="SDH85168.1"/>
    </source>
</evidence>
<keyword evidence="4" id="KW-0408">Iron</keyword>
<dbReference type="AlphaFoldDB" id="A0A1G8FSN7"/>
<reference evidence="7" key="1">
    <citation type="submission" date="2016-10" db="EMBL/GenBank/DDBJ databases">
        <authorList>
            <person name="Varghese N."/>
            <person name="Submissions S."/>
        </authorList>
    </citation>
    <scope>NUCLEOTIDE SEQUENCE [LARGE SCALE GENOMIC DNA]</scope>
    <source>
        <strain evidence="7">NLAE-zl-C57</strain>
    </source>
</reference>
<evidence type="ECO:0000256" key="3">
    <source>
        <dbReference type="ARBA" id="ARBA00023002"/>
    </source>
</evidence>
<dbReference type="SUPFAM" id="SSF51905">
    <property type="entry name" value="FAD/NAD(P)-binding domain"/>
    <property type="match status" value="1"/>
</dbReference>
<keyword evidence="5" id="KW-0411">Iron-sulfur</keyword>
<evidence type="ECO:0000256" key="2">
    <source>
        <dbReference type="ARBA" id="ARBA00022723"/>
    </source>
</evidence>
<protein>
    <submittedName>
        <fullName evidence="6">FAD dependent oxidoreductase</fullName>
    </submittedName>
</protein>